<dbReference type="AlphaFoldDB" id="A0A7W8W9D4"/>
<dbReference type="NCBIfam" id="TIGR00360">
    <property type="entry name" value="ComEC_N-term"/>
    <property type="match status" value="1"/>
</dbReference>
<dbReference type="InterPro" id="IPR004477">
    <property type="entry name" value="ComEC_N"/>
</dbReference>
<dbReference type="Pfam" id="PF03772">
    <property type="entry name" value="Competence"/>
    <property type="match status" value="1"/>
</dbReference>
<evidence type="ECO:0000256" key="5">
    <source>
        <dbReference type="ARBA" id="ARBA00023136"/>
    </source>
</evidence>
<keyword evidence="3 7" id="KW-0812">Transmembrane</keyword>
<evidence type="ECO:0000256" key="2">
    <source>
        <dbReference type="ARBA" id="ARBA00022475"/>
    </source>
</evidence>
<dbReference type="Proteomes" id="UP000564629">
    <property type="component" value="Unassembled WGS sequence"/>
</dbReference>
<dbReference type="PANTHER" id="PTHR30619">
    <property type="entry name" value="DNA INTERNALIZATION/COMPETENCE PROTEIN COMEC/REC2"/>
    <property type="match status" value="1"/>
</dbReference>
<keyword evidence="4 7" id="KW-1133">Transmembrane helix</keyword>
<reference evidence="9 10" key="1">
    <citation type="submission" date="2020-08" db="EMBL/GenBank/DDBJ databases">
        <title>Sequencing the genomes of 1000 actinobacteria strains.</title>
        <authorList>
            <person name="Klenk H.-P."/>
        </authorList>
    </citation>
    <scope>NUCLEOTIDE SEQUENCE [LARGE SCALE GENOMIC DNA]</scope>
    <source>
        <strain evidence="9 10">DSM 9581</strain>
    </source>
</reference>
<feature type="domain" description="ComEC/Rec2-related protein" evidence="8">
    <location>
        <begin position="250"/>
        <end position="543"/>
    </location>
</feature>
<organism evidence="9 10">
    <name type="scientific">Cellulomonas hominis</name>
    <dbReference type="NCBI Taxonomy" id="156981"/>
    <lineage>
        <taxon>Bacteria</taxon>
        <taxon>Bacillati</taxon>
        <taxon>Actinomycetota</taxon>
        <taxon>Actinomycetes</taxon>
        <taxon>Micrococcales</taxon>
        <taxon>Cellulomonadaceae</taxon>
        <taxon>Cellulomonas</taxon>
    </lineage>
</organism>
<comment type="caution">
    <text evidence="9">The sequence shown here is derived from an EMBL/GenBank/DDBJ whole genome shotgun (WGS) entry which is preliminary data.</text>
</comment>
<feature type="region of interest" description="Disordered" evidence="6">
    <location>
        <begin position="390"/>
        <end position="422"/>
    </location>
</feature>
<keyword evidence="5 7" id="KW-0472">Membrane</keyword>
<evidence type="ECO:0000256" key="1">
    <source>
        <dbReference type="ARBA" id="ARBA00004651"/>
    </source>
</evidence>
<feature type="transmembrane region" description="Helical" evidence="7">
    <location>
        <begin position="426"/>
        <end position="450"/>
    </location>
</feature>
<feature type="transmembrane region" description="Helical" evidence="7">
    <location>
        <begin position="518"/>
        <end position="543"/>
    </location>
</feature>
<comment type="subcellular location">
    <subcellularLocation>
        <location evidence="1">Cell membrane</location>
        <topology evidence="1">Multi-pass membrane protein</topology>
    </subcellularLocation>
</comment>
<evidence type="ECO:0000259" key="8">
    <source>
        <dbReference type="Pfam" id="PF03772"/>
    </source>
</evidence>
<protein>
    <submittedName>
        <fullName evidence="9">Competence protein ComEC</fullName>
    </submittedName>
</protein>
<dbReference type="PANTHER" id="PTHR30619:SF7">
    <property type="entry name" value="BETA-LACTAMASE DOMAIN PROTEIN"/>
    <property type="match status" value="1"/>
</dbReference>
<keyword evidence="2" id="KW-1003">Cell membrane</keyword>
<feature type="transmembrane region" description="Helical" evidence="7">
    <location>
        <begin position="335"/>
        <end position="352"/>
    </location>
</feature>
<evidence type="ECO:0000256" key="4">
    <source>
        <dbReference type="ARBA" id="ARBA00022989"/>
    </source>
</evidence>
<feature type="transmembrane region" description="Helical" evidence="7">
    <location>
        <begin position="289"/>
        <end position="306"/>
    </location>
</feature>
<dbReference type="EMBL" id="JACHDN010000001">
    <property type="protein sequence ID" value="MBB5471543.1"/>
    <property type="molecule type" value="Genomic_DNA"/>
</dbReference>
<evidence type="ECO:0000256" key="3">
    <source>
        <dbReference type="ARBA" id="ARBA00022692"/>
    </source>
</evidence>
<proteinExistence type="predicted"/>
<name>A0A7W8W9D4_9CELL</name>
<evidence type="ECO:0000313" key="10">
    <source>
        <dbReference type="Proteomes" id="UP000564629"/>
    </source>
</evidence>
<feature type="transmembrane region" description="Helical" evidence="7">
    <location>
        <begin position="259"/>
        <end position="282"/>
    </location>
</feature>
<dbReference type="RefSeq" id="WP_183834733.1">
    <property type="nucleotide sequence ID" value="NZ_JACHDN010000001.1"/>
</dbReference>
<feature type="transmembrane region" description="Helical" evidence="7">
    <location>
        <begin position="62"/>
        <end position="81"/>
    </location>
</feature>
<accession>A0A7W8W9D4</accession>
<feature type="transmembrane region" description="Helical" evidence="7">
    <location>
        <begin position="358"/>
        <end position="376"/>
    </location>
</feature>
<sequence>MTARDEAVDVRLVPAAAAVWVAAGAAVRLPAVALAATGVVAAALAAGCLVRVRRRPSPRSRAGTAGQAVLALGAVAVLLLTTAGQVRGRESGGLRELAADGAAVRLVGVVRSTPQALGGGDDGAGGTVRFLLAAREVREDRREPGHPSPSTVRTRAAVDVLAPASAAGLAYGTEVEVRVRLAPVPDRGARAVARARTTGDVTVRSRPPPLLRATEALRAGLVTTAAGVPGDAGRLLPGVAVGDVRGVGDLDAAMRVSGLAHLTAVSGAHFSLLGGVVLALAVRCRVPRRARWLPVAVVMGGFVAVVHPGASVVRAAVMGAVGVLGLVAGRPARTVPALAAAVVVLLVVDPWLAGDIGFVLSVVATAGIALLAGPLARGWTARVDHVGGAAARTGPRAREGAGGRSGTGPGAGAGAGRPGPGPPGTASALAAALAVPVAAQAVCAPVVLLLSPAVPLYAVPANVLVAPAVAPATVGGLLAALLGGWWPAAATWCAQVAGAGCWWIAAVARAAAGLPGAQVAWVGGPVGPLLLAGASAAALVLVLRCRQGVAP</sequence>
<dbReference type="GO" id="GO:0005886">
    <property type="term" value="C:plasma membrane"/>
    <property type="evidence" value="ECO:0007669"/>
    <property type="project" value="UniProtKB-SubCell"/>
</dbReference>
<evidence type="ECO:0000256" key="7">
    <source>
        <dbReference type="SAM" id="Phobius"/>
    </source>
</evidence>
<dbReference type="InterPro" id="IPR052159">
    <property type="entry name" value="Competence_DNA_uptake"/>
</dbReference>
<evidence type="ECO:0000256" key="6">
    <source>
        <dbReference type="SAM" id="MobiDB-lite"/>
    </source>
</evidence>
<gene>
    <name evidence="9" type="ORF">HNR08_000279</name>
</gene>
<feature type="compositionally biased region" description="Gly residues" evidence="6">
    <location>
        <begin position="402"/>
        <end position="418"/>
    </location>
</feature>
<evidence type="ECO:0000313" key="9">
    <source>
        <dbReference type="EMBL" id="MBB5471543.1"/>
    </source>
</evidence>
<feature type="transmembrane region" description="Helical" evidence="7">
    <location>
        <begin position="456"/>
        <end position="482"/>
    </location>
</feature>
<feature type="transmembrane region" description="Helical" evidence="7">
    <location>
        <begin position="29"/>
        <end position="50"/>
    </location>
</feature>